<reference evidence="3 4" key="2">
    <citation type="journal article" date="2016" name="Appl. Microbiol. Biotechnol.">
        <title>Mutations improving production and secretion of extracellular lipase by Burkholderia glumae PG1.</title>
        <authorList>
            <person name="Knapp A."/>
            <person name="Voget S."/>
            <person name="Gao R."/>
            <person name="Zaburannyi N."/>
            <person name="Krysciak D."/>
            <person name="Breuer M."/>
            <person name="Hauer B."/>
            <person name="Streit W.R."/>
            <person name="Muller R."/>
            <person name="Daniel R."/>
            <person name="Jaeger K.E."/>
        </authorList>
    </citation>
    <scope>NUCLEOTIDE SEQUENCE [LARGE SCALE GENOMIC DNA]</scope>
    <source>
        <strain evidence="3 4">PG1</strain>
    </source>
</reference>
<dbReference type="GO" id="GO:0016717">
    <property type="term" value="F:oxidoreductase activity, acting on paired donors, with oxidation of a pair of donors resulting in the reduction of molecular oxygen to two molecules of water"/>
    <property type="evidence" value="ECO:0007669"/>
    <property type="project" value="TreeGrafter"/>
</dbReference>
<dbReference type="InterPro" id="IPR005804">
    <property type="entry name" value="FA_desaturase_dom"/>
</dbReference>
<dbReference type="KEGG" id="bgp:BGL_2c12460"/>
<dbReference type="GO" id="GO:0008610">
    <property type="term" value="P:lipid biosynthetic process"/>
    <property type="evidence" value="ECO:0007669"/>
    <property type="project" value="UniProtKB-ARBA"/>
</dbReference>
<sequence length="354" mass="40715">MSNQQDSRQTITMDDWYKCRLDRKVLKEVTRRNDTAALLHFGGFIALVTASGACAWLSLDTLWCVPAFFLYGTLYAFAEAMEHELRHRTPFKSEWLNESVHWLICFMTWREQIYSRWSHAQHHTYTHLTATIPSDVELAVKRPPNYLKLATDFLRVSHGIHHLGNIVLHSFGIVSKSARAVVPVTEYRAMCRNSRVILLLYIGVAGWALAVHSWLPVVFLLLPRAYGAWLHELLAITQHTGLRENELDHRFSTRTIKLNPVLQFLYWNMNYHVEHHMFPNVPFHALPKLREAIQADLPPAYNGLFSAWGEILHVFRMQRRDPDFMVTPLVPGKLPVAAAVGQTTDTTLGAVETR</sequence>
<dbReference type="PANTHER" id="PTHR19353:SF19">
    <property type="entry name" value="DELTA(5) FATTY ACID DESATURASE C-RELATED"/>
    <property type="match status" value="1"/>
</dbReference>
<feature type="domain" description="Fatty acid desaturase" evidence="2">
    <location>
        <begin position="63"/>
        <end position="305"/>
    </location>
</feature>
<dbReference type="Pfam" id="PF00487">
    <property type="entry name" value="FA_desaturase"/>
    <property type="match status" value="1"/>
</dbReference>
<evidence type="ECO:0000313" key="3">
    <source>
        <dbReference type="EMBL" id="AJK49320.1"/>
    </source>
</evidence>
<dbReference type="Proteomes" id="UP000031838">
    <property type="component" value="Chromosome 2"/>
</dbReference>
<dbReference type="InterPro" id="IPR012171">
    <property type="entry name" value="Fatty_acid_desaturase"/>
</dbReference>
<dbReference type="HOGENOM" id="CLU_052920_1_1_4"/>
<evidence type="ECO:0000256" key="1">
    <source>
        <dbReference type="SAM" id="Phobius"/>
    </source>
</evidence>
<organism evidence="3 4">
    <name type="scientific">Burkholderia plantarii</name>
    <dbReference type="NCBI Taxonomy" id="41899"/>
    <lineage>
        <taxon>Bacteria</taxon>
        <taxon>Pseudomonadati</taxon>
        <taxon>Pseudomonadota</taxon>
        <taxon>Betaproteobacteria</taxon>
        <taxon>Burkholderiales</taxon>
        <taxon>Burkholderiaceae</taxon>
        <taxon>Burkholderia</taxon>
    </lineage>
</organism>
<dbReference type="PANTHER" id="PTHR19353">
    <property type="entry name" value="FATTY ACID DESATURASE 2"/>
    <property type="match status" value="1"/>
</dbReference>
<feature type="transmembrane region" description="Helical" evidence="1">
    <location>
        <begin position="37"/>
        <end position="59"/>
    </location>
</feature>
<keyword evidence="1" id="KW-1133">Transmembrane helix</keyword>
<reference evidence="4" key="1">
    <citation type="submission" date="2011-03" db="EMBL/GenBank/DDBJ databases">
        <authorList>
            <person name="Voget S."/>
            <person name="Streit W.R."/>
            <person name="Jaeger K.E."/>
            <person name="Daniel R."/>
        </authorList>
    </citation>
    <scope>NUCLEOTIDE SEQUENCE [LARGE SCALE GENOMIC DNA]</scope>
    <source>
        <strain evidence="4">PG1</strain>
    </source>
</reference>
<accession>A0A0B6S7S6</accession>
<feature type="transmembrane region" description="Helical" evidence="1">
    <location>
        <begin position="198"/>
        <end position="222"/>
    </location>
</feature>
<proteinExistence type="predicted"/>
<gene>
    <name evidence="3" type="ORF">BGL_2c12460</name>
</gene>
<keyword evidence="1" id="KW-0472">Membrane</keyword>
<keyword evidence="1" id="KW-0812">Transmembrane</keyword>
<keyword evidence="4" id="KW-1185">Reference proteome</keyword>
<name>A0A0B6S7S6_BURPL</name>
<feature type="transmembrane region" description="Helical" evidence="1">
    <location>
        <begin position="65"/>
        <end position="82"/>
    </location>
</feature>
<dbReference type="EMBL" id="CP002581">
    <property type="protein sequence ID" value="AJK49320.1"/>
    <property type="molecule type" value="Genomic_DNA"/>
</dbReference>
<evidence type="ECO:0000259" key="2">
    <source>
        <dbReference type="Pfam" id="PF00487"/>
    </source>
</evidence>
<dbReference type="GO" id="GO:0016020">
    <property type="term" value="C:membrane"/>
    <property type="evidence" value="ECO:0007669"/>
    <property type="project" value="TreeGrafter"/>
</dbReference>
<dbReference type="AlphaFoldDB" id="A0A0B6S7S6"/>
<evidence type="ECO:0000313" key="4">
    <source>
        <dbReference type="Proteomes" id="UP000031838"/>
    </source>
</evidence>
<protein>
    <submittedName>
        <fullName evidence="3">Sphingolipid delta(4)-desaturase, fatty acid desaturase family</fullName>
    </submittedName>
</protein>